<dbReference type="AlphaFoldDB" id="A0A1I6E338"/>
<organism evidence="3 4">
    <name type="scientific">Poseidonocella sedimentorum</name>
    <dbReference type="NCBI Taxonomy" id="871652"/>
    <lineage>
        <taxon>Bacteria</taxon>
        <taxon>Pseudomonadati</taxon>
        <taxon>Pseudomonadota</taxon>
        <taxon>Alphaproteobacteria</taxon>
        <taxon>Rhodobacterales</taxon>
        <taxon>Roseobacteraceae</taxon>
        <taxon>Poseidonocella</taxon>
    </lineage>
</organism>
<dbReference type="RefSeq" id="WP_245759628.1">
    <property type="nucleotide sequence ID" value="NZ_FOYI01000007.1"/>
</dbReference>
<evidence type="ECO:0000313" key="4">
    <source>
        <dbReference type="Proteomes" id="UP000199302"/>
    </source>
</evidence>
<gene>
    <name evidence="3" type="ORF">SAMN04515673_10721</name>
</gene>
<name>A0A1I6E338_9RHOB</name>
<dbReference type="Proteomes" id="UP000199302">
    <property type="component" value="Unassembled WGS sequence"/>
</dbReference>
<feature type="region of interest" description="Disordered" evidence="1">
    <location>
        <begin position="1"/>
        <end position="29"/>
    </location>
</feature>
<evidence type="ECO:0000256" key="1">
    <source>
        <dbReference type="SAM" id="MobiDB-lite"/>
    </source>
</evidence>
<dbReference type="InterPro" id="IPR021109">
    <property type="entry name" value="Peptidase_aspartic_dom_sf"/>
</dbReference>
<feature type="domain" description="Retropepsin-like aspartic endopeptidase" evidence="2">
    <location>
        <begin position="32"/>
        <end position="166"/>
    </location>
</feature>
<dbReference type="SUPFAM" id="SSF50630">
    <property type="entry name" value="Acid proteases"/>
    <property type="match status" value="1"/>
</dbReference>
<dbReference type="STRING" id="871652.SAMN04515673_10721"/>
<evidence type="ECO:0000313" key="3">
    <source>
        <dbReference type="EMBL" id="SFR12159.1"/>
    </source>
</evidence>
<sequence length="173" mass="18976">MTGSASDRAPGRAPEPARKSKRRAGPARAPRVIGWMERIDLPDLGLGGLKVKIDTGARTSALHATDIQQFERDGAPWVSFMADSGHGLCDRPLEAPIHAERAIKNTSGAPEDRFVIRTHLRMGARLWIIDVSLSDRTNMLFPMIVGRTALRRHNIAVHTGRSFLATAKTPPEE</sequence>
<accession>A0A1I6E338</accession>
<dbReference type="Pfam" id="PF05618">
    <property type="entry name" value="Zn_protease"/>
    <property type="match status" value="1"/>
</dbReference>
<dbReference type="PANTHER" id="PTHR38037">
    <property type="entry name" value="ZN_PROTEASE DOMAIN-CONTAINING PROTEIN"/>
    <property type="match status" value="1"/>
</dbReference>
<dbReference type="InterPro" id="IPR008503">
    <property type="entry name" value="Asp_endopeptidase"/>
</dbReference>
<keyword evidence="4" id="KW-1185">Reference proteome</keyword>
<evidence type="ECO:0000259" key="2">
    <source>
        <dbReference type="Pfam" id="PF05618"/>
    </source>
</evidence>
<proteinExistence type="predicted"/>
<dbReference type="Gene3D" id="2.40.70.10">
    <property type="entry name" value="Acid Proteases"/>
    <property type="match status" value="1"/>
</dbReference>
<dbReference type="EMBL" id="FOYI01000007">
    <property type="protein sequence ID" value="SFR12159.1"/>
    <property type="molecule type" value="Genomic_DNA"/>
</dbReference>
<dbReference type="PANTHER" id="PTHR38037:SF2">
    <property type="entry name" value="ATP-DEPENDENT ZINC PROTEASE DOMAIN-CONTAINING PROTEIN-RELATED"/>
    <property type="match status" value="1"/>
</dbReference>
<protein>
    <submittedName>
        <fullName evidence="3">Uncharacterized conserved protein</fullName>
    </submittedName>
</protein>
<reference evidence="3 4" key="1">
    <citation type="submission" date="2016-10" db="EMBL/GenBank/DDBJ databases">
        <authorList>
            <person name="de Groot N.N."/>
        </authorList>
    </citation>
    <scope>NUCLEOTIDE SEQUENCE [LARGE SCALE GENOMIC DNA]</scope>
    <source>
        <strain evidence="4">KMM 9023,NRIC 0796,JCM 17311,KCTC 23692</strain>
    </source>
</reference>